<dbReference type="EC" id="4.1.2.14" evidence="6"/>
<dbReference type="InterPro" id="IPR013785">
    <property type="entry name" value="Aldolase_TIM"/>
</dbReference>
<dbReference type="Pfam" id="PF01081">
    <property type="entry name" value="Aldolase"/>
    <property type="match status" value="1"/>
</dbReference>
<evidence type="ECO:0000256" key="3">
    <source>
        <dbReference type="ARBA" id="ARBA00011233"/>
    </source>
</evidence>
<organism evidence="6 7">
    <name type="scientific">Lactococcus lactis subsp. lactis A12</name>
    <dbReference type="NCBI Taxonomy" id="1137134"/>
    <lineage>
        <taxon>Bacteria</taxon>
        <taxon>Bacillati</taxon>
        <taxon>Bacillota</taxon>
        <taxon>Bacilli</taxon>
        <taxon>Lactobacillales</taxon>
        <taxon>Streptococcaceae</taxon>
        <taxon>Lactococcus</taxon>
    </lineage>
</organism>
<keyword evidence="4 6" id="KW-0456">Lyase</keyword>
<accession>S6EWW7</accession>
<dbReference type="CDD" id="cd00452">
    <property type="entry name" value="KDPG_aldolase"/>
    <property type="match status" value="1"/>
</dbReference>
<dbReference type="NCBIfam" id="TIGR01182">
    <property type="entry name" value="eda"/>
    <property type="match status" value="1"/>
</dbReference>
<dbReference type="PANTHER" id="PTHR30246">
    <property type="entry name" value="2-KETO-3-DEOXY-6-PHOSPHOGLUCONATE ALDOLASE"/>
    <property type="match status" value="1"/>
</dbReference>
<dbReference type="AlphaFoldDB" id="S6EWW7"/>
<evidence type="ECO:0000313" key="7">
    <source>
        <dbReference type="Proteomes" id="UP000015361"/>
    </source>
</evidence>
<comment type="similarity">
    <text evidence="2">Belongs to the KHG/KDPG aldolase family.</text>
</comment>
<sequence length="215" mass="22683">MQRMNIINKLVTSGVVSVVRAESPEKALKIVEAVVAGGIKSIELTYSVPKANDVIADLVAQYIGTDVIIGAGTVLDATSARLALVAGAQFVVSPSFNKEVAKICNLYQIPYIPGVLTPREAGEALQYGSEIIKLFPGDITGAAMIKDLKGPFPYINVMPSGGVSADNVETWFKAGAVAVSAGGGVTAPAYKEDYASVTLNAKKFMDAFHRVEFKE</sequence>
<dbReference type="Proteomes" id="UP000015361">
    <property type="component" value="Unassembled WGS sequence"/>
</dbReference>
<evidence type="ECO:0000313" key="6">
    <source>
        <dbReference type="EMBL" id="CDG03893.1"/>
    </source>
</evidence>
<keyword evidence="5" id="KW-0119">Carbohydrate metabolism</keyword>
<evidence type="ECO:0000256" key="2">
    <source>
        <dbReference type="ARBA" id="ARBA00006906"/>
    </source>
</evidence>
<comment type="subunit">
    <text evidence="3">Homotrimer.</text>
</comment>
<proteinExistence type="inferred from homology"/>
<evidence type="ECO:0000256" key="1">
    <source>
        <dbReference type="ARBA" id="ARBA00004761"/>
    </source>
</evidence>
<name>S6EWW7_LACLL</name>
<dbReference type="SUPFAM" id="SSF51569">
    <property type="entry name" value="Aldolase"/>
    <property type="match status" value="1"/>
</dbReference>
<dbReference type="EMBL" id="CBLU010000006">
    <property type="protein sequence ID" value="CDG03893.1"/>
    <property type="molecule type" value="Genomic_DNA"/>
</dbReference>
<evidence type="ECO:0000256" key="4">
    <source>
        <dbReference type="ARBA" id="ARBA00023239"/>
    </source>
</evidence>
<dbReference type="GO" id="GO:0008675">
    <property type="term" value="F:2-dehydro-3-deoxy-phosphogluconate aldolase activity"/>
    <property type="evidence" value="ECO:0007669"/>
    <property type="project" value="UniProtKB-EC"/>
</dbReference>
<dbReference type="Gene3D" id="3.20.20.70">
    <property type="entry name" value="Aldolase class I"/>
    <property type="match status" value="1"/>
</dbReference>
<dbReference type="NCBIfam" id="NF005119">
    <property type="entry name" value="PRK06552.1"/>
    <property type="match status" value="1"/>
</dbReference>
<dbReference type="PANTHER" id="PTHR30246:SF1">
    <property type="entry name" value="2-DEHYDRO-3-DEOXY-6-PHOSPHOGALACTONATE ALDOLASE-RELATED"/>
    <property type="match status" value="1"/>
</dbReference>
<evidence type="ECO:0000256" key="5">
    <source>
        <dbReference type="ARBA" id="ARBA00023277"/>
    </source>
</evidence>
<dbReference type="InterPro" id="IPR000887">
    <property type="entry name" value="Aldlse_KDPG_KHG"/>
</dbReference>
<reference evidence="6 7" key="1">
    <citation type="journal article" date="2013" name="Appl. Environ. Microbiol.">
        <title>The Carbohydrate Metabolism Signature of Lactococcus lactis Strain A12 Reveals Its Sourdough Ecosystem Origin.</title>
        <authorList>
            <person name="Passerini D."/>
            <person name="Coddeville M."/>
            <person name="Le Bourgeois P."/>
            <person name="Loubiere P."/>
            <person name="Ritzenthaler P."/>
            <person name="Fontagne-Faucher C."/>
            <person name="Daveran-Mingot M.L."/>
            <person name="Cocaign-Bousquet M."/>
        </authorList>
    </citation>
    <scope>NUCLEOTIDE SEQUENCE [LARGE SCALE GENOMIC DNA]</scope>
    <source>
        <strain evidence="6 7">A12</strain>
    </source>
</reference>
<protein>
    <submittedName>
        <fullName evidence="6">2-Keto-3-deoxy-6-phosphogluconate aldolase</fullName>
        <ecNumber evidence="6">4.1.2.14</ecNumber>
    </submittedName>
</protein>
<gene>
    <name evidence="6" type="primary">kdgA</name>
    <name evidence="6" type="ORF">O9U_08405</name>
</gene>
<comment type="caution">
    <text evidence="6">The sequence shown here is derived from an EMBL/GenBank/DDBJ whole genome shotgun (WGS) entry which is preliminary data.</text>
</comment>
<comment type="pathway">
    <text evidence="1">Carbohydrate acid metabolism.</text>
</comment>
<dbReference type="RefSeq" id="WP_021722071.1">
    <property type="nucleotide sequence ID" value="NZ_CBLU010000006.1"/>
</dbReference>